<dbReference type="InterPro" id="IPR056874">
    <property type="entry name" value="PHD_dom_pln"/>
</dbReference>
<dbReference type="AlphaFoldDB" id="A0A9R1NXB8"/>
<protein>
    <recommendedName>
        <fullName evidence="2">PHD-type zinc finger plants domain-containing protein</fullName>
    </recommendedName>
</protein>
<dbReference type="Pfam" id="PF25054">
    <property type="entry name" value="PHD_pln"/>
    <property type="match status" value="1"/>
</dbReference>
<evidence type="ECO:0000313" key="4">
    <source>
        <dbReference type="Proteomes" id="UP000324705"/>
    </source>
</evidence>
<name>A0A9R1NXB8_TRITD</name>
<proteinExistence type="predicted"/>
<dbReference type="Gramene" id="TRITD2Av1G193500.2">
    <property type="protein sequence ID" value="TRITD2Av1G193500.2"/>
    <property type="gene ID" value="TRITD2Av1G193500"/>
</dbReference>
<dbReference type="EMBL" id="LT934113">
    <property type="protein sequence ID" value="VAH32887.1"/>
    <property type="molecule type" value="Genomic_DNA"/>
</dbReference>
<evidence type="ECO:0000256" key="1">
    <source>
        <dbReference type="SAM" id="MobiDB-lite"/>
    </source>
</evidence>
<dbReference type="Proteomes" id="UP000324705">
    <property type="component" value="Chromosome 2A"/>
</dbReference>
<evidence type="ECO:0000313" key="3">
    <source>
        <dbReference type="EMBL" id="VAH32887.1"/>
    </source>
</evidence>
<feature type="domain" description="PHD-type zinc finger plants" evidence="2">
    <location>
        <begin position="17"/>
        <end position="59"/>
    </location>
</feature>
<evidence type="ECO:0000259" key="2">
    <source>
        <dbReference type="Pfam" id="PF25054"/>
    </source>
</evidence>
<feature type="region of interest" description="Disordered" evidence="1">
    <location>
        <begin position="70"/>
        <end position="134"/>
    </location>
</feature>
<accession>A0A9R1NXB8</accession>
<reference evidence="3 4" key="1">
    <citation type="submission" date="2017-09" db="EMBL/GenBank/DDBJ databases">
        <authorList>
            <consortium name="International Durum Wheat Genome Sequencing Consortium (IDWGSC)"/>
            <person name="Milanesi L."/>
        </authorList>
    </citation>
    <scope>NUCLEOTIDE SEQUENCE [LARGE SCALE GENOMIC DNA]</scope>
    <source>
        <strain evidence="4">cv. Svevo</strain>
    </source>
</reference>
<dbReference type="PANTHER" id="PTHR33779:SF14">
    <property type="entry name" value="OS02G0568600 PROTEIN"/>
    <property type="match status" value="1"/>
</dbReference>
<sequence>MEPPPSPLGAGACAVCCMCGDRGLPHELLRCKLCRVRLQHRYCSDLYPRATAYRRCNWCLREPAEAHAQAHAQAQPVASKKAEKRKMVQSTETSTSDEEARRQHEAGCATATRSRRSAAEIGGGSERWHVGAMTSRDESVQQSWSMNGYPSQHRLAHLNPITSEHFTLILAPFDDVDDATFFILKLTLRVVLMI</sequence>
<gene>
    <name evidence="3" type="ORF">TRITD_2Av1G193500</name>
</gene>
<keyword evidence="4" id="KW-1185">Reference proteome</keyword>
<dbReference type="PANTHER" id="PTHR33779">
    <property type="entry name" value="EXPRESSED PROTEIN"/>
    <property type="match status" value="1"/>
</dbReference>
<organism evidence="3 4">
    <name type="scientific">Triticum turgidum subsp. durum</name>
    <name type="common">Durum wheat</name>
    <name type="synonym">Triticum durum</name>
    <dbReference type="NCBI Taxonomy" id="4567"/>
    <lineage>
        <taxon>Eukaryota</taxon>
        <taxon>Viridiplantae</taxon>
        <taxon>Streptophyta</taxon>
        <taxon>Embryophyta</taxon>
        <taxon>Tracheophyta</taxon>
        <taxon>Spermatophyta</taxon>
        <taxon>Magnoliopsida</taxon>
        <taxon>Liliopsida</taxon>
        <taxon>Poales</taxon>
        <taxon>Poaceae</taxon>
        <taxon>BOP clade</taxon>
        <taxon>Pooideae</taxon>
        <taxon>Triticodae</taxon>
        <taxon>Triticeae</taxon>
        <taxon>Triticinae</taxon>
        <taxon>Triticum</taxon>
    </lineage>
</organism>